<evidence type="ECO:0000313" key="12">
    <source>
        <dbReference type="EMBL" id="KAK0065628.1"/>
    </source>
</evidence>
<feature type="domain" description="C2H2-type" evidence="11">
    <location>
        <begin position="258"/>
        <end position="285"/>
    </location>
</feature>
<evidence type="ECO:0000256" key="8">
    <source>
        <dbReference type="ARBA" id="ARBA00023163"/>
    </source>
</evidence>
<evidence type="ECO:0000256" key="2">
    <source>
        <dbReference type="ARBA" id="ARBA00022723"/>
    </source>
</evidence>
<evidence type="ECO:0000256" key="10">
    <source>
        <dbReference type="PROSITE-ProRule" id="PRU00042"/>
    </source>
</evidence>
<dbReference type="FunFam" id="3.30.160.60:FF:000325">
    <property type="entry name" value="ZFP90 zinc finger protein"/>
    <property type="match status" value="1"/>
</dbReference>
<dbReference type="Gene3D" id="3.30.160.60">
    <property type="entry name" value="Classic Zinc Finger"/>
    <property type="match status" value="6"/>
</dbReference>
<evidence type="ECO:0000256" key="5">
    <source>
        <dbReference type="ARBA" id="ARBA00022833"/>
    </source>
</evidence>
<evidence type="ECO:0000256" key="1">
    <source>
        <dbReference type="ARBA" id="ARBA00004123"/>
    </source>
</evidence>
<protein>
    <submittedName>
        <fullName evidence="12">Zinc finger protein 525</fullName>
    </submittedName>
</protein>
<keyword evidence="4 10" id="KW-0863">Zinc-finger</keyword>
<gene>
    <name evidence="12" type="ORF">Bpfe_005061</name>
</gene>
<feature type="domain" description="C2H2-type" evidence="11">
    <location>
        <begin position="397"/>
        <end position="424"/>
    </location>
</feature>
<comment type="subcellular location">
    <subcellularLocation>
        <location evidence="1">Nucleus</location>
    </subcellularLocation>
</comment>
<feature type="domain" description="C2H2-type" evidence="11">
    <location>
        <begin position="313"/>
        <end position="340"/>
    </location>
</feature>
<dbReference type="InterPro" id="IPR036236">
    <property type="entry name" value="Znf_C2H2_sf"/>
</dbReference>
<evidence type="ECO:0000313" key="13">
    <source>
        <dbReference type="Proteomes" id="UP001233172"/>
    </source>
</evidence>
<accession>A0AAD8FIX8</accession>
<dbReference type="FunFam" id="3.30.160.60:FF:000110">
    <property type="entry name" value="Zinc finger protein-like"/>
    <property type="match status" value="1"/>
</dbReference>
<dbReference type="PANTHER" id="PTHR24394">
    <property type="entry name" value="ZINC FINGER PROTEIN"/>
    <property type="match status" value="1"/>
</dbReference>
<proteinExistence type="predicted"/>
<dbReference type="AlphaFoldDB" id="A0AAD8FIX8"/>
<dbReference type="EMBL" id="JASAOG010000013">
    <property type="protein sequence ID" value="KAK0065628.1"/>
    <property type="molecule type" value="Genomic_DNA"/>
</dbReference>
<sequence length="521" mass="60212">MDDMKQDFSDELRNVIKIEKIEWSPLSETPDKNSIGQIFQSILSEKIEKTSQEQVHSASKMDDMKQDLNDELRNVKIESKECSPCSDTPEHSSTIGQTFEFNTSQKTMISEEPILSRSIMNDLKQDVTNDLKNVIKIEKNESSSDTETSEYSSTSQSLELFLADETQKKENKPSQEMIFHSDIYPSNAQDVYARNTPYKDLYAGNLKDQGTNPSNENKLHQLIDAGKQANQSQMCTETFCASSTVKNNEMMCSGKKTFQCKICQKAYTQSSSLKRHETTHCGKPLKCKICQKEYTQHSSLKYHEITHYDKKPFQCKICHKKYTLFTDLKCHEAMHSGKEMFKCDICHKLFTQSFNLKRHALIHSDKRPFQCKICLKAFTLASSLKRHEMLHFGKKKFKCEICLKEFTQAAHLKSHERIHSDKKPFQCKICQKEFSFSSGLKHHEVIHFGQKPFKCEICQKEFFISLKRQKLFHSNQKSFQCKTCQKEFTLSSSLKSEVTNQSCHENVIIFGLFSGSKVLFS</sequence>
<dbReference type="Gene3D" id="3.30.40.10">
    <property type="entry name" value="Zinc/RING finger domain, C3HC4 (zinc finger)"/>
    <property type="match status" value="1"/>
</dbReference>
<keyword evidence="5" id="KW-0862">Zinc</keyword>
<evidence type="ECO:0000256" key="9">
    <source>
        <dbReference type="ARBA" id="ARBA00023242"/>
    </source>
</evidence>
<feature type="domain" description="C2H2-type" evidence="11">
    <location>
        <begin position="425"/>
        <end position="452"/>
    </location>
</feature>
<dbReference type="PROSITE" id="PS50157">
    <property type="entry name" value="ZINC_FINGER_C2H2_2"/>
    <property type="match status" value="7"/>
</dbReference>
<name>A0AAD8FIX8_BIOPF</name>
<keyword evidence="9" id="KW-0539">Nucleus</keyword>
<dbReference type="InterPro" id="IPR013083">
    <property type="entry name" value="Znf_RING/FYVE/PHD"/>
</dbReference>
<dbReference type="GO" id="GO:0008270">
    <property type="term" value="F:zinc ion binding"/>
    <property type="evidence" value="ECO:0007669"/>
    <property type="project" value="UniProtKB-KW"/>
</dbReference>
<evidence type="ECO:0000256" key="6">
    <source>
        <dbReference type="ARBA" id="ARBA00023015"/>
    </source>
</evidence>
<keyword evidence="8" id="KW-0804">Transcription</keyword>
<dbReference type="PANTHER" id="PTHR24394:SF29">
    <property type="entry name" value="MYONEURIN"/>
    <property type="match status" value="1"/>
</dbReference>
<dbReference type="Pfam" id="PF00096">
    <property type="entry name" value="zf-C2H2"/>
    <property type="match status" value="6"/>
</dbReference>
<feature type="domain" description="C2H2-type" evidence="11">
    <location>
        <begin position="369"/>
        <end position="396"/>
    </location>
</feature>
<keyword evidence="13" id="KW-1185">Reference proteome</keyword>
<comment type="caution">
    <text evidence="12">The sequence shown here is derived from an EMBL/GenBank/DDBJ whole genome shotgun (WGS) entry which is preliminary data.</text>
</comment>
<evidence type="ECO:0000256" key="3">
    <source>
        <dbReference type="ARBA" id="ARBA00022737"/>
    </source>
</evidence>
<keyword evidence="3" id="KW-0677">Repeat</keyword>
<organism evidence="12 13">
    <name type="scientific">Biomphalaria pfeifferi</name>
    <name type="common">Bloodfluke planorb</name>
    <name type="synonym">Freshwater snail</name>
    <dbReference type="NCBI Taxonomy" id="112525"/>
    <lineage>
        <taxon>Eukaryota</taxon>
        <taxon>Metazoa</taxon>
        <taxon>Spiralia</taxon>
        <taxon>Lophotrochozoa</taxon>
        <taxon>Mollusca</taxon>
        <taxon>Gastropoda</taxon>
        <taxon>Heterobranchia</taxon>
        <taxon>Euthyneura</taxon>
        <taxon>Panpulmonata</taxon>
        <taxon>Hygrophila</taxon>
        <taxon>Lymnaeoidea</taxon>
        <taxon>Planorbidae</taxon>
        <taxon>Biomphalaria</taxon>
    </lineage>
</organism>
<dbReference type="GO" id="GO:0005634">
    <property type="term" value="C:nucleus"/>
    <property type="evidence" value="ECO:0007669"/>
    <property type="project" value="UniProtKB-SubCell"/>
</dbReference>
<dbReference type="FunFam" id="3.30.160.60:FF:000870">
    <property type="entry name" value="zinc finger protein 197 isoform X1"/>
    <property type="match status" value="1"/>
</dbReference>
<keyword evidence="7" id="KW-0238">DNA-binding</keyword>
<dbReference type="Proteomes" id="UP001233172">
    <property type="component" value="Unassembled WGS sequence"/>
</dbReference>
<dbReference type="SMART" id="SM00355">
    <property type="entry name" value="ZnF_C2H2"/>
    <property type="match status" value="8"/>
</dbReference>
<evidence type="ECO:0000256" key="4">
    <source>
        <dbReference type="ARBA" id="ARBA00022771"/>
    </source>
</evidence>
<dbReference type="InterPro" id="IPR013087">
    <property type="entry name" value="Znf_C2H2_type"/>
</dbReference>
<keyword evidence="2" id="KW-0479">Metal-binding</keyword>
<feature type="domain" description="C2H2-type" evidence="11">
    <location>
        <begin position="341"/>
        <end position="368"/>
    </location>
</feature>
<dbReference type="GO" id="GO:0000981">
    <property type="term" value="F:DNA-binding transcription factor activity, RNA polymerase II-specific"/>
    <property type="evidence" value="ECO:0007669"/>
    <property type="project" value="TreeGrafter"/>
</dbReference>
<feature type="domain" description="C2H2-type" evidence="11">
    <location>
        <begin position="285"/>
        <end position="312"/>
    </location>
</feature>
<dbReference type="GO" id="GO:0003677">
    <property type="term" value="F:DNA binding"/>
    <property type="evidence" value="ECO:0007669"/>
    <property type="project" value="UniProtKB-KW"/>
</dbReference>
<reference evidence="12" key="2">
    <citation type="submission" date="2023-04" db="EMBL/GenBank/DDBJ databases">
        <authorList>
            <person name="Bu L."/>
            <person name="Lu L."/>
            <person name="Laidemitt M.R."/>
            <person name="Zhang S.M."/>
            <person name="Mutuku M."/>
            <person name="Mkoji G."/>
            <person name="Steinauer M."/>
            <person name="Loker E.S."/>
        </authorList>
    </citation>
    <scope>NUCLEOTIDE SEQUENCE</scope>
    <source>
        <strain evidence="12">KasaAsao</strain>
        <tissue evidence="12">Whole Snail</tissue>
    </source>
</reference>
<dbReference type="PROSITE" id="PS00028">
    <property type="entry name" value="ZINC_FINGER_C2H2_1"/>
    <property type="match status" value="7"/>
</dbReference>
<evidence type="ECO:0000259" key="11">
    <source>
        <dbReference type="PROSITE" id="PS50157"/>
    </source>
</evidence>
<keyword evidence="6" id="KW-0805">Transcription regulation</keyword>
<reference evidence="12" key="1">
    <citation type="journal article" date="2023" name="PLoS Negl. Trop. Dis.">
        <title>A genome sequence for Biomphalaria pfeifferi, the major vector snail for the human-infecting parasite Schistosoma mansoni.</title>
        <authorList>
            <person name="Bu L."/>
            <person name="Lu L."/>
            <person name="Laidemitt M.R."/>
            <person name="Zhang S.M."/>
            <person name="Mutuku M."/>
            <person name="Mkoji G."/>
            <person name="Steinauer M."/>
            <person name="Loker E.S."/>
        </authorList>
    </citation>
    <scope>NUCLEOTIDE SEQUENCE</scope>
    <source>
        <strain evidence="12">KasaAsao</strain>
    </source>
</reference>
<evidence type="ECO:0000256" key="7">
    <source>
        <dbReference type="ARBA" id="ARBA00023125"/>
    </source>
</evidence>
<dbReference type="SUPFAM" id="SSF57667">
    <property type="entry name" value="beta-beta-alpha zinc fingers"/>
    <property type="match status" value="5"/>
</dbReference>